<evidence type="ECO:0000256" key="6">
    <source>
        <dbReference type="ARBA" id="ARBA00022777"/>
    </source>
</evidence>
<keyword evidence="4 10" id="KW-0808">Transferase</keyword>
<dbReference type="Pfam" id="PF08544">
    <property type="entry name" value="GHMP_kinases_C"/>
    <property type="match status" value="1"/>
</dbReference>
<dbReference type="Gene3D" id="3.30.230.10">
    <property type="match status" value="1"/>
</dbReference>
<evidence type="ECO:0000313" key="14">
    <source>
        <dbReference type="Proteomes" id="UP000199308"/>
    </source>
</evidence>
<dbReference type="InterPro" id="IPR013750">
    <property type="entry name" value="GHMP_kinase_C_dom"/>
</dbReference>
<feature type="domain" description="GHMP kinase C-terminal" evidence="12">
    <location>
        <begin position="214"/>
        <end position="271"/>
    </location>
</feature>
<keyword evidence="14" id="KW-1185">Reference proteome</keyword>
<keyword evidence="8 10" id="KW-0414">Isoprene biosynthesis</keyword>
<organism evidence="13 14">
    <name type="scientific">Thalassotalea agarivorans</name>
    <name type="common">Thalassomonas agarivorans</name>
    <dbReference type="NCBI Taxonomy" id="349064"/>
    <lineage>
        <taxon>Bacteria</taxon>
        <taxon>Pseudomonadati</taxon>
        <taxon>Pseudomonadota</taxon>
        <taxon>Gammaproteobacteria</taxon>
        <taxon>Alteromonadales</taxon>
        <taxon>Colwelliaceae</taxon>
        <taxon>Thalassotalea</taxon>
    </lineage>
</organism>
<comment type="function">
    <text evidence="10">Catalyzes the phosphorylation of the position 2 hydroxy group of 4-diphosphocytidyl-2C-methyl-D-erythritol.</text>
</comment>
<dbReference type="GO" id="GO:0016114">
    <property type="term" value="P:terpenoid biosynthetic process"/>
    <property type="evidence" value="ECO:0007669"/>
    <property type="project" value="UniProtKB-UniRule"/>
</dbReference>
<dbReference type="InterPro" id="IPR014721">
    <property type="entry name" value="Ribsml_uS5_D2-typ_fold_subgr"/>
</dbReference>
<dbReference type="GO" id="GO:0050515">
    <property type="term" value="F:4-(cytidine 5'-diphospho)-2-C-methyl-D-erythritol kinase activity"/>
    <property type="evidence" value="ECO:0007669"/>
    <property type="project" value="UniProtKB-UniRule"/>
</dbReference>
<feature type="active site" evidence="10">
    <location>
        <position position="20"/>
    </location>
</feature>
<dbReference type="Gene3D" id="3.30.70.890">
    <property type="entry name" value="GHMP kinase, C-terminal domain"/>
    <property type="match status" value="1"/>
</dbReference>
<evidence type="ECO:0000256" key="4">
    <source>
        <dbReference type="ARBA" id="ARBA00022679"/>
    </source>
</evidence>
<sequence length="293" mass="31775">MGAVTEKKMPSSITVTSPAKLNLFLHIVGRRVDGYHNLETLFQFLDYGDRITIAANASGKIILQTPMPGVALEDNLIYKAATALQRYTKTQHGCNISIEKVLPMGGGLGGGSSNAATVLLLLNKLWQTNVTTEKLADIGLSLGADVPIFVHGFSAFAQGVGEKLTQVHPKEYWYLISKPDISISTAEVFTAEQLPRNSASININDYNDDNLFSDFHNDCQTYVVNHYPKVANLLARLLEYAPSRMTGTGACIFSCFSTKDEALAAAKQLPDDVECFVAKGVNNSPVTTALRSI</sequence>
<keyword evidence="5 10" id="KW-0547">Nucleotide-binding</keyword>
<evidence type="ECO:0000256" key="7">
    <source>
        <dbReference type="ARBA" id="ARBA00022840"/>
    </source>
</evidence>
<dbReference type="PIRSF" id="PIRSF010376">
    <property type="entry name" value="IspE"/>
    <property type="match status" value="1"/>
</dbReference>
<reference evidence="13 14" key="1">
    <citation type="submission" date="2016-10" db="EMBL/GenBank/DDBJ databases">
        <authorList>
            <person name="de Groot N.N."/>
        </authorList>
    </citation>
    <scope>NUCLEOTIDE SEQUENCE [LARGE SCALE GENOMIC DNA]</scope>
    <source>
        <strain evidence="13 14">DSM 19706</strain>
    </source>
</reference>
<keyword evidence="7 10" id="KW-0067">ATP-binding</keyword>
<dbReference type="InterPro" id="IPR004424">
    <property type="entry name" value="IspE"/>
</dbReference>
<dbReference type="InterPro" id="IPR036554">
    <property type="entry name" value="GHMP_kinase_C_sf"/>
</dbReference>
<dbReference type="PANTHER" id="PTHR43527">
    <property type="entry name" value="4-DIPHOSPHOCYTIDYL-2-C-METHYL-D-ERYTHRITOL KINASE, CHLOROPLASTIC"/>
    <property type="match status" value="1"/>
</dbReference>
<dbReference type="NCBIfam" id="TIGR00154">
    <property type="entry name" value="ispE"/>
    <property type="match status" value="1"/>
</dbReference>
<name>A0A1I0FFL3_THASX</name>
<dbReference type="GO" id="GO:0019288">
    <property type="term" value="P:isopentenyl diphosphate biosynthetic process, methylerythritol 4-phosphate pathway"/>
    <property type="evidence" value="ECO:0007669"/>
    <property type="project" value="UniProtKB-UniRule"/>
</dbReference>
<comment type="pathway">
    <text evidence="10">Isoprenoid biosynthesis; isopentenyl diphosphate biosynthesis via DXP pathway; isopentenyl diphosphate from 1-deoxy-D-xylulose 5-phosphate: step 3/6.</text>
</comment>
<dbReference type="UniPathway" id="UPA00056">
    <property type="reaction ID" value="UER00094"/>
</dbReference>
<proteinExistence type="inferred from homology"/>
<dbReference type="STRING" id="349064.SAMN05660429_02091"/>
<evidence type="ECO:0000256" key="1">
    <source>
        <dbReference type="ARBA" id="ARBA00009684"/>
    </source>
</evidence>
<gene>
    <name evidence="10" type="primary">ispE</name>
    <name evidence="13" type="ORF">SAMN05660429_02091</name>
</gene>
<evidence type="ECO:0000256" key="10">
    <source>
        <dbReference type="HAMAP-Rule" id="MF_00061"/>
    </source>
</evidence>
<dbReference type="Proteomes" id="UP000199308">
    <property type="component" value="Unassembled WGS sequence"/>
</dbReference>
<dbReference type="SUPFAM" id="SSF54211">
    <property type="entry name" value="Ribosomal protein S5 domain 2-like"/>
    <property type="match status" value="1"/>
</dbReference>
<dbReference type="HAMAP" id="MF_00061">
    <property type="entry name" value="IspE"/>
    <property type="match status" value="1"/>
</dbReference>
<dbReference type="Pfam" id="PF00288">
    <property type="entry name" value="GHMP_kinases_N"/>
    <property type="match status" value="1"/>
</dbReference>
<evidence type="ECO:0000256" key="2">
    <source>
        <dbReference type="ARBA" id="ARBA00012052"/>
    </source>
</evidence>
<feature type="active site" evidence="10">
    <location>
        <position position="145"/>
    </location>
</feature>
<accession>A0A1I0FFL3</accession>
<dbReference type="InterPro" id="IPR006204">
    <property type="entry name" value="GHMP_kinase_N_dom"/>
</dbReference>
<keyword evidence="6 10" id="KW-0418">Kinase</keyword>
<comment type="catalytic activity">
    <reaction evidence="10">
        <text>4-CDP-2-C-methyl-D-erythritol + ATP = 4-CDP-2-C-methyl-D-erythritol 2-phosphate + ADP + H(+)</text>
        <dbReference type="Rhea" id="RHEA:18437"/>
        <dbReference type="ChEBI" id="CHEBI:15378"/>
        <dbReference type="ChEBI" id="CHEBI:30616"/>
        <dbReference type="ChEBI" id="CHEBI:57823"/>
        <dbReference type="ChEBI" id="CHEBI:57919"/>
        <dbReference type="ChEBI" id="CHEBI:456216"/>
        <dbReference type="EC" id="2.7.1.148"/>
    </reaction>
</comment>
<evidence type="ECO:0000256" key="8">
    <source>
        <dbReference type="ARBA" id="ARBA00023229"/>
    </source>
</evidence>
<evidence type="ECO:0000313" key="13">
    <source>
        <dbReference type="EMBL" id="SET56327.1"/>
    </source>
</evidence>
<evidence type="ECO:0000259" key="11">
    <source>
        <dbReference type="Pfam" id="PF00288"/>
    </source>
</evidence>
<dbReference type="SUPFAM" id="SSF55060">
    <property type="entry name" value="GHMP Kinase, C-terminal domain"/>
    <property type="match status" value="1"/>
</dbReference>
<evidence type="ECO:0000256" key="3">
    <source>
        <dbReference type="ARBA" id="ARBA00017473"/>
    </source>
</evidence>
<evidence type="ECO:0000259" key="12">
    <source>
        <dbReference type="Pfam" id="PF08544"/>
    </source>
</evidence>
<feature type="domain" description="GHMP kinase N-terminal" evidence="11">
    <location>
        <begin position="75"/>
        <end position="152"/>
    </location>
</feature>
<dbReference type="EMBL" id="FOHK01000009">
    <property type="protein sequence ID" value="SET56327.1"/>
    <property type="molecule type" value="Genomic_DNA"/>
</dbReference>
<protein>
    <recommendedName>
        <fullName evidence="3 10">4-diphosphocytidyl-2-C-methyl-D-erythritol kinase</fullName>
        <shortName evidence="10">CMK</shortName>
        <ecNumber evidence="2 10">2.7.1.148</ecNumber>
    </recommendedName>
    <alternativeName>
        <fullName evidence="9 10">4-(cytidine-5'-diphospho)-2-C-methyl-D-erythritol kinase</fullName>
    </alternativeName>
</protein>
<dbReference type="PANTHER" id="PTHR43527:SF2">
    <property type="entry name" value="4-DIPHOSPHOCYTIDYL-2-C-METHYL-D-ERYTHRITOL KINASE, CHLOROPLASTIC"/>
    <property type="match status" value="1"/>
</dbReference>
<dbReference type="InterPro" id="IPR020568">
    <property type="entry name" value="Ribosomal_Su5_D2-typ_SF"/>
</dbReference>
<evidence type="ECO:0000256" key="5">
    <source>
        <dbReference type="ARBA" id="ARBA00022741"/>
    </source>
</evidence>
<comment type="similarity">
    <text evidence="1 10">Belongs to the GHMP kinase family. IspE subfamily.</text>
</comment>
<feature type="binding site" evidence="10">
    <location>
        <begin position="103"/>
        <end position="113"/>
    </location>
    <ligand>
        <name>ATP</name>
        <dbReference type="ChEBI" id="CHEBI:30616"/>
    </ligand>
</feature>
<dbReference type="EC" id="2.7.1.148" evidence="2 10"/>
<dbReference type="GO" id="GO:0005524">
    <property type="term" value="F:ATP binding"/>
    <property type="evidence" value="ECO:0007669"/>
    <property type="project" value="UniProtKB-UniRule"/>
</dbReference>
<evidence type="ECO:0000256" key="9">
    <source>
        <dbReference type="ARBA" id="ARBA00032554"/>
    </source>
</evidence>
<dbReference type="AlphaFoldDB" id="A0A1I0FFL3"/>